<organism evidence="3 4">
    <name type="scientific">Microthlaspi erraticum</name>
    <dbReference type="NCBI Taxonomy" id="1685480"/>
    <lineage>
        <taxon>Eukaryota</taxon>
        <taxon>Viridiplantae</taxon>
        <taxon>Streptophyta</taxon>
        <taxon>Embryophyta</taxon>
        <taxon>Tracheophyta</taxon>
        <taxon>Spermatophyta</taxon>
        <taxon>Magnoliopsida</taxon>
        <taxon>eudicotyledons</taxon>
        <taxon>Gunneridae</taxon>
        <taxon>Pentapetalae</taxon>
        <taxon>rosids</taxon>
        <taxon>malvids</taxon>
        <taxon>Brassicales</taxon>
        <taxon>Brassicaceae</taxon>
        <taxon>Coluteocarpeae</taxon>
        <taxon>Microthlaspi</taxon>
    </lineage>
</organism>
<evidence type="ECO:0000256" key="2">
    <source>
        <dbReference type="SAM" id="Phobius"/>
    </source>
</evidence>
<feature type="compositionally biased region" description="Basic and acidic residues" evidence="1">
    <location>
        <begin position="93"/>
        <end position="107"/>
    </location>
</feature>
<name>A0A6D2HN54_9BRAS</name>
<keyword evidence="2" id="KW-0812">Transmembrane</keyword>
<feature type="transmembrane region" description="Helical" evidence="2">
    <location>
        <begin position="35"/>
        <end position="52"/>
    </location>
</feature>
<feature type="region of interest" description="Disordered" evidence="1">
    <location>
        <begin position="80"/>
        <end position="121"/>
    </location>
</feature>
<dbReference type="EMBL" id="CACVBM020000333">
    <property type="protein sequence ID" value="CAA7017645.1"/>
    <property type="molecule type" value="Genomic_DNA"/>
</dbReference>
<evidence type="ECO:0000256" key="1">
    <source>
        <dbReference type="SAM" id="MobiDB-lite"/>
    </source>
</evidence>
<proteinExistence type="predicted"/>
<comment type="caution">
    <text evidence="3">The sequence shown here is derived from an EMBL/GenBank/DDBJ whole genome shotgun (WGS) entry which is preliminary data.</text>
</comment>
<accession>A0A6D2HN54</accession>
<evidence type="ECO:0000313" key="4">
    <source>
        <dbReference type="Proteomes" id="UP000467841"/>
    </source>
</evidence>
<dbReference type="AlphaFoldDB" id="A0A6D2HN54"/>
<dbReference type="Proteomes" id="UP000467841">
    <property type="component" value="Unassembled WGS sequence"/>
</dbReference>
<keyword evidence="2" id="KW-1133">Transmembrane helix</keyword>
<evidence type="ECO:0000313" key="3">
    <source>
        <dbReference type="EMBL" id="CAA7017645.1"/>
    </source>
</evidence>
<keyword evidence="4" id="KW-1185">Reference proteome</keyword>
<keyword evidence="2" id="KW-0472">Membrane</keyword>
<dbReference type="OrthoDB" id="1928656at2759"/>
<gene>
    <name evidence="3" type="ORF">MERR_LOCUS4880</name>
</gene>
<reference evidence="3" key="1">
    <citation type="submission" date="2020-01" db="EMBL/GenBank/DDBJ databases">
        <authorList>
            <person name="Mishra B."/>
        </authorList>
    </citation>
    <scope>NUCLEOTIDE SEQUENCE [LARGE SCALE GENOMIC DNA]</scope>
</reference>
<protein>
    <submittedName>
        <fullName evidence="3">Uncharacterized protein</fullName>
    </submittedName>
</protein>
<sequence>MEKKEKKSAISSMEGVLVGALTPGVNAPTWKTLKFAFLLLGLCLVFTLPVTFTDGQSMLPVHSTNIIFLDDGDSHDGRLGGASVLRLGGDETATGHRGEVSRPKTEEASVSGEEDEKLKYL</sequence>